<evidence type="ECO:0000256" key="11">
    <source>
        <dbReference type="ARBA" id="ARBA00033434"/>
    </source>
</evidence>
<feature type="transmembrane region" description="Helical" evidence="13">
    <location>
        <begin position="583"/>
        <end position="602"/>
    </location>
</feature>
<feature type="transmembrane region" description="Helical" evidence="13">
    <location>
        <begin position="614"/>
        <end position="633"/>
    </location>
</feature>
<evidence type="ECO:0000256" key="10">
    <source>
        <dbReference type="ARBA" id="ARBA00023136"/>
    </source>
</evidence>
<feature type="transmembrane region" description="Helical" evidence="13">
    <location>
        <begin position="671"/>
        <end position="689"/>
    </location>
</feature>
<keyword evidence="5" id="KW-0602">Photosynthesis</keyword>
<dbReference type="Pfam" id="PF01241">
    <property type="entry name" value="PSI_PSAK"/>
    <property type="match status" value="1"/>
</dbReference>
<evidence type="ECO:0000256" key="4">
    <source>
        <dbReference type="ARBA" id="ARBA00022528"/>
    </source>
</evidence>
<dbReference type="GO" id="GO:0015979">
    <property type="term" value="P:photosynthesis"/>
    <property type="evidence" value="ECO:0007669"/>
    <property type="project" value="UniProtKB-KW"/>
</dbReference>
<dbReference type="PDB" id="6ZZX">
    <property type="method" value="EM"/>
    <property type="resolution" value="2.70 A"/>
    <property type="chains" value="G=1228-1326"/>
</dbReference>
<protein>
    <recommendedName>
        <fullName evidence="11">PSI-G</fullName>
    </recommendedName>
</protein>
<reference evidence="14 15" key="1">
    <citation type="journal article" date="2018" name="Plant J.">
        <title>Genome sequences of Chlorella sorokiniana UTEX 1602 and Micractinium conductrix SAG 241.80: implications to maltose excretion by a green alga.</title>
        <authorList>
            <person name="Arriola M.B."/>
            <person name="Velmurugan N."/>
            <person name="Zhang Y."/>
            <person name="Plunkett M.H."/>
            <person name="Hondzo H."/>
            <person name="Barney B.M."/>
        </authorList>
    </citation>
    <scope>NUCLEOTIDE SEQUENCE [LARGE SCALE GENOMIC DNA]</scope>
    <source>
        <strain evidence="15">UTEX 1602</strain>
    </source>
</reference>
<feature type="transmembrane region" description="Helical" evidence="13">
    <location>
        <begin position="84"/>
        <end position="108"/>
    </location>
</feature>
<feature type="transmembrane region" description="Helical" evidence="13">
    <location>
        <begin position="724"/>
        <end position="746"/>
    </location>
</feature>
<evidence type="ECO:0000256" key="3">
    <source>
        <dbReference type="ARBA" id="ARBA00006458"/>
    </source>
</evidence>
<dbReference type="OrthoDB" id="511689at2759"/>
<evidence type="ECO:0000256" key="2">
    <source>
        <dbReference type="ARBA" id="ARBA00004229"/>
    </source>
</evidence>
<dbReference type="EMDB" id="EMD-11588"/>
<feature type="transmembrane region" description="Helical" evidence="13">
    <location>
        <begin position="180"/>
        <end position="199"/>
    </location>
</feature>
<keyword evidence="16 17" id="KW-0002">3D-structure</keyword>
<evidence type="ECO:0000256" key="7">
    <source>
        <dbReference type="ARBA" id="ARBA00022692"/>
    </source>
</evidence>
<dbReference type="GO" id="GO:0009522">
    <property type="term" value="C:photosystem I"/>
    <property type="evidence" value="ECO:0007669"/>
    <property type="project" value="UniProtKB-KW"/>
</dbReference>
<keyword evidence="4" id="KW-0150">Chloroplast</keyword>
<feature type="transmembrane region" description="Helical" evidence="13">
    <location>
        <begin position="120"/>
        <end position="141"/>
    </location>
</feature>
<evidence type="ECO:0000256" key="9">
    <source>
        <dbReference type="ARBA" id="ARBA00022989"/>
    </source>
</evidence>
<feature type="binding site" evidence="17 18">
    <location>
        <position position="1247"/>
    </location>
    <ligand>
        <name>chlorophyll a</name>
        <dbReference type="ChEBI" id="CHEBI:58416"/>
    </ligand>
</feature>
<dbReference type="InterPro" id="IPR020966">
    <property type="entry name" value="ALMT"/>
</dbReference>
<feature type="transmembrane region" description="Helical" evidence="13">
    <location>
        <begin position="236"/>
        <end position="257"/>
    </location>
</feature>
<dbReference type="STRING" id="3076.A0A2P6TZI8"/>
<feature type="region of interest" description="Disordered" evidence="12">
    <location>
        <begin position="841"/>
        <end position="915"/>
    </location>
</feature>
<evidence type="ECO:0007829" key="18">
    <source>
        <dbReference type="PDB" id="7A4P"/>
    </source>
</evidence>
<feature type="transmembrane region" description="Helical" evidence="13">
    <location>
        <begin position="148"/>
        <end position="168"/>
    </location>
</feature>
<feature type="transmembrane region" description="Helical" evidence="13">
    <location>
        <begin position="639"/>
        <end position="659"/>
    </location>
</feature>
<gene>
    <name evidence="14" type="ORF">C2E21_1494</name>
</gene>
<evidence type="ECO:0000256" key="13">
    <source>
        <dbReference type="SAM" id="Phobius"/>
    </source>
</evidence>
<dbReference type="Pfam" id="PF11744">
    <property type="entry name" value="ALMT"/>
    <property type="match status" value="1"/>
</dbReference>
<organism evidence="14 15">
    <name type="scientific">Chlorella sorokiniana</name>
    <name type="common">Freshwater green alga</name>
    <dbReference type="NCBI Taxonomy" id="3076"/>
    <lineage>
        <taxon>Eukaryota</taxon>
        <taxon>Viridiplantae</taxon>
        <taxon>Chlorophyta</taxon>
        <taxon>core chlorophytes</taxon>
        <taxon>Trebouxiophyceae</taxon>
        <taxon>Chlorellales</taxon>
        <taxon>Chlorellaceae</taxon>
        <taxon>Chlorella clade</taxon>
        <taxon>Chlorella</taxon>
    </lineage>
</organism>
<keyword evidence="6" id="KW-0934">Plastid</keyword>
<keyword evidence="9 13" id="KW-1133">Transmembrane helix</keyword>
<dbReference type="Gene3D" id="1.10.286.40">
    <property type="entry name" value="Chlorophyll a-b binding protein like"/>
    <property type="match status" value="1"/>
</dbReference>
<feature type="compositionally biased region" description="Low complexity" evidence="12">
    <location>
        <begin position="802"/>
        <end position="811"/>
    </location>
</feature>
<feature type="transmembrane region" description="Helical" evidence="13">
    <location>
        <begin position="211"/>
        <end position="230"/>
    </location>
</feature>
<dbReference type="InterPro" id="IPR023618">
    <property type="entry name" value="PSI_PsaG/PsaK_dom"/>
</dbReference>
<accession>A0A2P6TZI8</accession>
<name>A0A2P6TZI8_CHLSO</name>
<evidence type="ECO:0000256" key="12">
    <source>
        <dbReference type="SAM" id="MobiDB-lite"/>
    </source>
</evidence>
<dbReference type="PDB" id="6ZZY">
    <property type="method" value="EM"/>
    <property type="resolution" value="3.16 A"/>
    <property type="chains" value="G=1228-1326"/>
</dbReference>
<dbReference type="InterPro" id="IPR000549">
    <property type="entry name" value="PSI_PsaG/PsaK"/>
</dbReference>
<feature type="region of interest" description="Disordered" evidence="12">
    <location>
        <begin position="1165"/>
        <end position="1191"/>
    </location>
</feature>
<comment type="caution">
    <text evidence="14">The sequence shown here is derived from an EMBL/GenBank/DDBJ whole genome shotgun (WGS) entry which is preliminary data.</text>
</comment>
<evidence type="ECO:0000313" key="14">
    <source>
        <dbReference type="EMBL" id="PRW59477.1"/>
    </source>
</evidence>
<feature type="binding site" evidence="18">
    <location>
        <position position="1288"/>
    </location>
    <ligand>
        <name>chlorophyll a</name>
        <dbReference type="ChEBI" id="CHEBI:58416"/>
    </ligand>
</feature>
<evidence type="ECO:0000313" key="15">
    <source>
        <dbReference type="Proteomes" id="UP000239899"/>
    </source>
</evidence>
<keyword evidence="7 13" id="KW-0812">Transmembrane</keyword>
<feature type="binding site" evidence="17 18">
    <location>
        <position position="1289"/>
    </location>
    <ligand>
        <name>chlorophyll a</name>
        <dbReference type="ChEBI" id="CHEBI:58416"/>
    </ligand>
</feature>
<comment type="similarity">
    <text evidence="3">Belongs to the PsaG/PsaK family.</text>
</comment>
<dbReference type="EMBL" id="LHPG02000003">
    <property type="protein sequence ID" value="PRW59477.1"/>
    <property type="molecule type" value="Genomic_DNA"/>
</dbReference>
<evidence type="ECO:0007829" key="16">
    <source>
        <dbReference type="PDB" id="6ZZX"/>
    </source>
</evidence>
<feature type="transmembrane region" description="Helical" evidence="13">
    <location>
        <begin position="695"/>
        <end position="712"/>
    </location>
</feature>
<dbReference type="SMR" id="A0A2P6TZI8"/>
<dbReference type="PDB" id="7A4P">
    <property type="method" value="EM"/>
    <property type="resolution" value="4.20 A"/>
    <property type="chains" value="G=1228-1326"/>
</dbReference>
<dbReference type="PANTHER" id="PTHR34195">
    <property type="entry name" value="PHOTOSYSTEM I REACTION CENTER SUBUNIT V, CHLOROPLASTIC-RELATED"/>
    <property type="match status" value="1"/>
</dbReference>
<keyword evidence="8" id="KW-0603">Photosystem I</keyword>
<comment type="subcellular location">
    <subcellularLocation>
        <location evidence="1">Membrane</location>
        <topology evidence="1">Multi-pass membrane protein</topology>
    </subcellularLocation>
    <subcellularLocation>
        <location evidence="2">Plastid</location>
        <location evidence="2">Chloroplast</location>
    </subcellularLocation>
</comment>
<keyword evidence="15" id="KW-1185">Reference proteome</keyword>
<feature type="region of interest" description="Disordered" evidence="12">
    <location>
        <begin position="780"/>
        <end position="811"/>
    </location>
</feature>
<dbReference type="EMDB" id="EMD-11640"/>
<dbReference type="GO" id="GO:0015743">
    <property type="term" value="P:malate transport"/>
    <property type="evidence" value="ECO:0007669"/>
    <property type="project" value="InterPro"/>
</dbReference>
<evidence type="ECO:0000256" key="5">
    <source>
        <dbReference type="ARBA" id="ARBA00022531"/>
    </source>
</evidence>
<dbReference type="EMDB" id="EMD-11589"/>
<dbReference type="InterPro" id="IPR016370">
    <property type="entry name" value="PSI_PsaG/PsaK_pln"/>
</dbReference>
<dbReference type="Proteomes" id="UP000239899">
    <property type="component" value="Unassembled WGS sequence"/>
</dbReference>
<sequence>MQPNGHTSTSSGGALAAAAAAHHALGPRTSGASSEVARSSLDLLEGLPPGDAAEPLPEPAGAGRVWSEYNAPAAKRRRLRHSPYFRRGVQCAAGTAVILAAISAPAVYNALSLNPAMGPVFIMVFYFLVLLVALSSGVAPVQVAAEQLAGSTLGTGLGLSVIYIIYAINGCSYHDTALKGVLMALLSAVTIFCLTAMRFTHTAHATFHSSAGLTFAISTAVTYHTLTNMWKFPMFLLAYAALGDVVGYLCATFVLPITAGDMVRRRLAAGLQHTCEVLQRCLEISTGEVAPDTGLLVAVTGETAERIGIDSGLYAALQPLYAAATAGGRTIQEAYRHLGFAGRHVDVYRRQHRLPHQPWYLLLTMTRGMLNAAMMCVYPMQTGKQRATLIARHRAPLLALAVALTDCCNALGDVFVQNKEISVALEKLGGVERAFAALAAATRFKGSKLSQDVLALDHLLSLLFTACTRVRRMFVLLPEALGRDQPGCMALVLQHFEGPGAIEWNFEALTQAPPQMADSEGAVELVRSALLEARPRRSLSSAALDLLTQPELKQVPPAAQQANAPHRVVQWIKARTGAGPSQLALATQMLVAYSLVLVLVIVPATNDAFRNSLHWSLFVVVSVIEPSTGGAIFKGLQRLTGTVLMGLLGVGTQYTVYLINGLTYDNSVLKFAAMTVILSALSGLLTAVGVRFPKYAYLFIIGTIILALTALPGYESDHPQPSVALWRVVATAFGVAVEVCSVSLVLPVTARQLFTNAMASCLDQMAGVARVALRSLLPQPQHGDASRLGTEPDGEESPKQQAADGQAAPCPPAAAAAAAAAAELPASPLHLSIEMGQAKWPLPPVRTQPHRGSSSSLDPGPQQASPLSPLGSAAGTFRRRRSSSVEGGGSVLRLAGSSPVQLQRGHAGGTRGSLQQAGLQRTLSIAASDVSVRSMYAVRRDPTFKVVSALYARMLPDAMATNAQIFAMLQLNVALHYEWYPFSTMHSFPFEPGFRAQRLCRHMLNIVAGCVILMDSHEIQSLPLLVPFASRLDLLIEQVAACLEGLAAMVRNQTAPNRSVELVLAAEEHVQRFFLAVLAEEPPPGLSEADVINGLALLALLCNATYVLRLLGIALCRTFHPEDASASALLERPTRWAVDDQSLQLITGILGLAIGTSAAASAGGGGSPRAALTPRAGLSPPPRLTQSSTSTMQALSAKTALATGLTAKVQRRQAAAPVARTRTVTKALSDVNLVVGGCTVGALALGRFVFLPFHRASLAKAGMPKQNGMTHMQAGDARAEEASFVLKTNDPAGFTVVDVMAWGALGHAAAFYLLATHSLQVDRVPF</sequence>
<keyword evidence="10 13" id="KW-0472">Membrane</keyword>
<proteinExistence type="evidence at protein level"/>
<reference evidence="16 17" key="2">
    <citation type="journal article" date="2021" name="Nat. Plants">
        <title>Cryo-EM photosystem I structure reveals adaptation mechanisms to extreme high light in Chlorella ohadii.</title>
        <authorList>
            <person name="Caspy I."/>
            <person name="Neumann E."/>
            <person name="Fadeeva M."/>
            <person name="Liveanu V."/>
            <person name="Savitsky A."/>
            <person name="Frank A."/>
            <person name="Kalisman Y.L."/>
            <person name="Shkolnisky Y."/>
            <person name="Murik O."/>
            <person name="Treves H."/>
            <person name="Hartmann V."/>
            <person name="Nowaczyk M.M."/>
            <person name="Schuhmann W."/>
            <person name="Rogner M."/>
            <person name="Willner I."/>
            <person name="Kaplan A."/>
            <person name="Schuster G."/>
            <person name="Nelson N."/>
            <person name="Lubitz W."/>
            <person name="Nechushtai R."/>
        </authorList>
    </citation>
    <scope>STRUCTURE BY ELECTRON MICROSCOPY (2.70 ANGSTROMS) OF 1228-1326 IN COMPLEX WITH CHLOROPHYLL A</scope>
</reference>
<evidence type="ECO:0000256" key="1">
    <source>
        <dbReference type="ARBA" id="ARBA00004141"/>
    </source>
</evidence>
<evidence type="ECO:0007829" key="17">
    <source>
        <dbReference type="PDB" id="6ZZY"/>
    </source>
</evidence>
<dbReference type="PANTHER" id="PTHR34195:SF1">
    <property type="entry name" value="PHOTOSYSTEM I REACTION CENTER SUBUNIT V, CHLOROPLASTIC"/>
    <property type="match status" value="1"/>
</dbReference>
<evidence type="ECO:0000256" key="6">
    <source>
        <dbReference type="ARBA" id="ARBA00022640"/>
    </source>
</evidence>
<dbReference type="GO" id="GO:0009507">
    <property type="term" value="C:chloroplast"/>
    <property type="evidence" value="ECO:0007669"/>
    <property type="project" value="UniProtKB-SubCell"/>
</dbReference>
<feature type="compositionally biased region" description="Polar residues" evidence="12">
    <location>
        <begin position="850"/>
        <end position="866"/>
    </location>
</feature>
<feature type="binding site" evidence="17 18">
    <location>
        <position position="1290"/>
    </location>
    <ligand>
        <name>chlorophyll a</name>
        <dbReference type="ChEBI" id="CHEBI:58416"/>
    </ligand>
</feature>
<evidence type="ECO:0000256" key="8">
    <source>
        <dbReference type="ARBA" id="ARBA00022836"/>
    </source>
</evidence>